<gene>
    <name evidence="9" type="ORF">PFISCL1PPCAC_23966</name>
</gene>
<evidence type="ECO:0000259" key="8">
    <source>
        <dbReference type="PROSITE" id="PS50156"/>
    </source>
</evidence>
<comment type="caution">
    <text evidence="9">The sequence shown here is derived from an EMBL/GenBank/DDBJ whole genome shotgun (WGS) entry which is preliminary data.</text>
</comment>
<keyword evidence="3 7" id="KW-0812">Transmembrane</keyword>
<feature type="transmembrane region" description="Helical" evidence="7">
    <location>
        <begin position="273"/>
        <end position="297"/>
    </location>
</feature>
<proteinExistence type="inferred from homology"/>
<feature type="transmembrane region" description="Helical" evidence="7">
    <location>
        <begin position="415"/>
        <end position="442"/>
    </location>
</feature>
<reference evidence="9" key="1">
    <citation type="submission" date="2023-10" db="EMBL/GenBank/DDBJ databases">
        <title>Genome assembly of Pristionchus species.</title>
        <authorList>
            <person name="Yoshida K."/>
            <person name="Sommer R.J."/>
        </authorList>
    </citation>
    <scope>NUCLEOTIDE SEQUENCE</scope>
    <source>
        <strain evidence="9">RS5133</strain>
    </source>
</reference>
<feature type="transmembrane region" description="Helical" evidence="7">
    <location>
        <begin position="382"/>
        <end position="403"/>
    </location>
</feature>
<feature type="domain" description="SSD" evidence="8">
    <location>
        <begin position="278"/>
        <end position="440"/>
    </location>
</feature>
<feature type="transmembrane region" description="Helical" evidence="7">
    <location>
        <begin position="705"/>
        <end position="727"/>
    </location>
</feature>
<evidence type="ECO:0000256" key="7">
    <source>
        <dbReference type="SAM" id="Phobius"/>
    </source>
</evidence>
<evidence type="ECO:0000256" key="5">
    <source>
        <dbReference type="ARBA" id="ARBA00023136"/>
    </source>
</evidence>
<evidence type="ECO:0000313" key="9">
    <source>
        <dbReference type="EMBL" id="GMT32669.1"/>
    </source>
</evidence>
<keyword evidence="6" id="KW-0325">Glycoprotein</keyword>
<comment type="similarity">
    <text evidence="2">Belongs to the patched family.</text>
</comment>
<comment type="subcellular location">
    <subcellularLocation>
        <location evidence="1">Membrane</location>
        <topology evidence="1">Multi-pass membrane protein</topology>
    </subcellularLocation>
</comment>
<accession>A0AAV5WPR6</accession>
<dbReference type="Gene3D" id="1.20.1640.10">
    <property type="entry name" value="Multidrug efflux transporter AcrB transmembrane domain"/>
    <property type="match status" value="2"/>
</dbReference>
<dbReference type="PANTHER" id="PTHR10796">
    <property type="entry name" value="PATCHED-RELATED"/>
    <property type="match status" value="1"/>
</dbReference>
<dbReference type="SUPFAM" id="SSF82866">
    <property type="entry name" value="Multidrug efflux transporter AcrB transmembrane domain"/>
    <property type="match status" value="2"/>
</dbReference>
<dbReference type="EMBL" id="BTSY01000006">
    <property type="protein sequence ID" value="GMT32669.1"/>
    <property type="molecule type" value="Genomic_DNA"/>
</dbReference>
<dbReference type="InterPro" id="IPR051697">
    <property type="entry name" value="Patched_domain-protein"/>
</dbReference>
<protein>
    <recommendedName>
        <fullName evidence="8">SSD domain-containing protein</fullName>
    </recommendedName>
</protein>
<feature type="transmembrane region" description="Helical" evidence="7">
    <location>
        <begin position="44"/>
        <end position="63"/>
    </location>
</feature>
<feature type="transmembrane region" description="Helical" evidence="7">
    <location>
        <begin position="309"/>
        <end position="334"/>
    </location>
</feature>
<dbReference type="Proteomes" id="UP001432322">
    <property type="component" value="Unassembled WGS sequence"/>
</dbReference>
<evidence type="ECO:0000256" key="3">
    <source>
        <dbReference type="ARBA" id="ARBA00022692"/>
    </source>
</evidence>
<feature type="transmembrane region" description="Helical" evidence="7">
    <location>
        <begin position="473"/>
        <end position="494"/>
    </location>
</feature>
<dbReference type="GO" id="GO:0006897">
    <property type="term" value="P:endocytosis"/>
    <property type="evidence" value="ECO:0007669"/>
    <property type="project" value="TreeGrafter"/>
</dbReference>
<dbReference type="InterPro" id="IPR003392">
    <property type="entry name" value="PTHD_SSD"/>
</dbReference>
<evidence type="ECO:0000313" key="10">
    <source>
        <dbReference type="Proteomes" id="UP001432322"/>
    </source>
</evidence>
<dbReference type="GO" id="GO:0030659">
    <property type="term" value="C:cytoplasmic vesicle membrane"/>
    <property type="evidence" value="ECO:0007669"/>
    <property type="project" value="TreeGrafter"/>
</dbReference>
<sequence length="850" mass="94573">MIQPLSFPSTFCIKAPDIRDVREGRMLFRGALLNLGEIIGRRPLIFALPSFLLAVLAVAAFMFTPREMIFNMETGFASRNAESHRANELQISFFQGAGKPWYMGLFAEPKNLTSGNMLNSVEYGEFAGFYKGMKKDLVIMSNERGNFTFMDYCGDMCSLNDPLFKMMGVHNLVGWLSGMTIQWPVTKVMQFNANIGKHLFKRTEGANREVTDVDLGALYFMLFVNGTEMQTALENFEKALYTEANRHNSDPNTKTNLIVHSAVGMEGEIKRGLVVVGGYAGIGAILLFAFLFAAISIESFLHSRFSLRSLLLAFVAFILPVLSTASAFALLSILSVPFSILTMMTPIVSIALCVDGSLHLLHSWLNAEKEKKYDSNEQQLGYVFEHCVASVLINGLSFVPLALGVFLPTDAFGNLFLALSLTAAFATFYLVFLFTPVVVLLIPRKRHEKINQETNEPRESFCAWISRAYSTSIILRLLSLAFICLALAGTVYSINANLHSNLDYRSLLPPDSASRKGAGIMTDVVWPDLLHIIFFVESPPDFGQPEQYGAFMQFLNESQHLPYALGKEADQAWIYDFKLITNTPESADRLNMSHFKAFITHEVYSAWNSGVQYTWNADGTPHIDRMIVMVAFNGTRSLSGKARLINQCRTVAAKYPQFDLVPFDTEVSMVDVLNELPQFAVGFPIAFSLFVFLLFLLFSPNVASALVAAFTTFCLEFITFGISLWIGMELNPFTIGFLIILSSIAGRLVIHLTFHYHETGIYKEKGDDNSGNRVTRTLLMAAIPTLLSSLIGVILVIPFIFNPIHMFTYFGLLGAIHLGVGLLFSCLFLPLLLSTIPRSLIGGGIIYTRD</sequence>
<organism evidence="9 10">
    <name type="scientific">Pristionchus fissidentatus</name>
    <dbReference type="NCBI Taxonomy" id="1538716"/>
    <lineage>
        <taxon>Eukaryota</taxon>
        <taxon>Metazoa</taxon>
        <taxon>Ecdysozoa</taxon>
        <taxon>Nematoda</taxon>
        <taxon>Chromadorea</taxon>
        <taxon>Rhabditida</taxon>
        <taxon>Rhabditina</taxon>
        <taxon>Diplogasteromorpha</taxon>
        <taxon>Diplogasteroidea</taxon>
        <taxon>Neodiplogasteridae</taxon>
        <taxon>Pristionchus</taxon>
    </lineage>
</organism>
<evidence type="ECO:0000256" key="4">
    <source>
        <dbReference type="ARBA" id="ARBA00022989"/>
    </source>
</evidence>
<dbReference type="PANTHER" id="PTHR10796:SF189">
    <property type="entry name" value="SSD DOMAIN-CONTAINING PROTEIN"/>
    <property type="match status" value="1"/>
</dbReference>
<dbReference type="GO" id="GO:0005886">
    <property type="term" value="C:plasma membrane"/>
    <property type="evidence" value="ECO:0007669"/>
    <property type="project" value="TreeGrafter"/>
</dbReference>
<dbReference type="Pfam" id="PF02460">
    <property type="entry name" value="Patched"/>
    <property type="match status" value="1"/>
</dbReference>
<dbReference type="GO" id="GO:0018996">
    <property type="term" value="P:molting cycle, collagen and cuticulin-based cuticle"/>
    <property type="evidence" value="ECO:0007669"/>
    <property type="project" value="TreeGrafter"/>
</dbReference>
<evidence type="ECO:0000256" key="2">
    <source>
        <dbReference type="ARBA" id="ARBA00005585"/>
    </source>
</evidence>
<evidence type="ECO:0000256" key="1">
    <source>
        <dbReference type="ARBA" id="ARBA00004141"/>
    </source>
</evidence>
<keyword evidence="5 7" id="KW-0472">Membrane</keyword>
<feature type="transmembrane region" description="Helical" evidence="7">
    <location>
        <begin position="679"/>
        <end position="698"/>
    </location>
</feature>
<evidence type="ECO:0000256" key="6">
    <source>
        <dbReference type="ARBA" id="ARBA00023180"/>
    </source>
</evidence>
<dbReference type="PROSITE" id="PS50156">
    <property type="entry name" value="SSD"/>
    <property type="match status" value="1"/>
</dbReference>
<feature type="transmembrane region" description="Helical" evidence="7">
    <location>
        <begin position="807"/>
        <end position="833"/>
    </location>
</feature>
<keyword evidence="10" id="KW-1185">Reference proteome</keyword>
<dbReference type="AlphaFoldDB" id="A0AAV5WPR6"/>
<feature type="transmembrane region" description="Helical" evidence="7">
    <location>
        <begin position="733"/>
        <end position="756"/>
    </location>
</feature>
<name>A0AAV5WPR6_9BILA</name>
<feature type="transmembrane region" description="Helical" evidence="7">
    <location>
        <begin position="777"/>
        <end position="801"/>
    </location>
</feature>
<keyword evidence="4 7" id="KW-1133">Transmembrane helix</keyword>
<dbReference type="InterPro" id="IPR000731">
    <property type="entry name" value="SSD"/>
</dbReference>